<keyword evidence="1" id="KW-1133">Transmembrane helix</keyword>
<feature type="transmembrane region" description="Helical" evidence="1">
    <location>
        <begin position="6"/>
        <end position="32"/>
    </location>
</feature>
<feature type="transmembrane region" description="Helical" evidence="1">
    <location>
        <begin position="85"/>
        <end position="103"/>
    </location>
</feature>
<gene>
    <name evidence="2" type="ORF">CH357_04550</name>
</gene>
<evidence type="ECO:0008006" key="4">
    <source>
        <dbReference type="Google" id="ProtNLM"/>
    </source>
</evidence>
<dbReference type="InterPro" id="IPR013879">
    <property type="entry name" value="DUF1761"/>
</dbReference>
<dbReference type="OrthoDB" id="330237at2"/>
<dbReference type="EMBL" id="NPDN01000002">
    <property type="protein sequence ID" value="PJZ26764.1"/>
    <property type="molecule type" value="Genomic_DNA"/>
</dbReference>
<feature type="transmembrane region" description="Helical" evidence="1">
    <location>
        <begin position="53"/>
        <end position="73"/>
    </location>
</feature>
<keyword evidence="1" id="KW-0472">Membrane</keyword>
<dbReference type="Proteomes" id="UP000232196">
    <property type="component" value="Unassembled WGS sequence"/>
</dbReference>
<keyword evidence="3" id="KW-1185">Reference proteome</keyword>
<accession>A0A2M9XGI1</accession>
<dbReference type="Pfam" id="PF08570">
    <property type="entry name" value="DUF1761"/>
    <property type="match status" value="1"/>
</dbReference>
<keyword evidence="1" id="KW-0812">Transmembrane</keyword>
<dbReference type="RefSeq" id="WP_100705563.1">
    <property type="nucleotide sequence ID" value="NZ_NPDL01000002.1"/>
</dbReference>
<evidence type="ECO:0000313" key="2">
    <source>
        <dbReference type="EMBL" id="PJZ26764.1"/>
    </source>
</evidence>
<proteinExistence type="predicted"/>
<sequence>MLPINLISVLLATLAAMVLGFLLHGPILGKVWMRLANIVPTGNEKFSDMLPNLFWNLVANFVTAYVIAVIYLFAMPSPYLVGEGIWRGVICALWLWLGFVVTSSSMEVIWMGRKLGLWLFECGCSFLVMSVMGAIIAGY</sequence>
<evidence type="ECO:0000313" key="3">
    <source>
        <dbReference type="Proteomes" id="UP000232196"/>
    </source>
</evidence>
<feature type="transmembrane region" description="Helical" evidence="1">
    <location>
        <begin position="115"/>
        <end position="137"/>
    </location>
</feature>
<evidence type="ECO:0000256" key="1">
    <source>
        <dbReference type="SAM" id="Phobius"/>
    </source>
</evidence>
<organism evidence="2 3">
    <name type="scientific">Leptospira hartskeerlii</name>
    <dbReference type="NCBI Taxonomy" id="2023177"/>
    <lineage>
        <taxon>Bacteria</taxon>
        <taxon>Pseudomonadati</taxon>
        <taxon>Spirochaetota</taxon>
        <taxon>Spirochaetia</taxon>
        <taxon>Leptospirales</taxon>
        <taxon>Leptospiraceae</taxon>
        <taxon>Leptospira</taxon>
    </lineage>
</organism>
<protein>
    <recommendedName>
        <fullName evidence="4">DUF1761 domain-containing protein</fullName>
    </recommendedName>
</protein>
<reference evidence="2 3" key="1">
    <citation type="submission" date="2017-07" db="EMBL/GenBank/DDBJ databases">
        <title>Leptospira spp. isolated from tropical soils.</title>
        <authorList>
            <person name="Thibeaux R."/>
            <person name="Iraola G."/>
            <person name="Ferres I."/>
            <person name="Bierque E."/>
            <person name="Girault D."/>
            <person name="Soupe-Gilbert M.-E."/>
            <person name="Picardeau M."/>
            <person name="Goarant C."/>
        </authorList>
    </citation>
    <scope>NUCLEOTIDE SEQUENCE [LARGE SCALE GENOMIC DNA]</scope>
    <source>
        <strain evidence="2 3">MCA1-C-A1</strain>
    </source>
</reference>
<dbReference type="AlphaFoldDB" id="A0A2M9XGI1"/>
<name>A0A2M9XGI1_9LEPT</name>
<comment type="caution">
    <text evidence="2">The sequence shown here is derived from an EMBL/GenBank/DDBJ whole genome shotgun (WGS) entry which is preliminary data.</text>
</comment>